<reference evidence="1" key="2">
    <citation type="submission" date="2020-09" db="EMBL/GenBank/DDBJ databases">
        <authorList>
            <person name="Sun Q."/>
            <person name="Zhou Y."/>
        </authorList>
    </citation>
    <scope>NUCLEOTIDE SEQUENCE</scope>
    <source>
        <strain evidence="1">CGMCC 4.7403</strain>
    </source>
</reference>
<keyword evidence="2" id="KW-1185">Reference proteome</keyword>
<comment type="caution">
    <text evidence="1">The sequence shown here is derived from an EMBL/GenBank/DDBJ whole genome shotgun (WGS) entry which is preliminary data.</text>
</comment>
<protein>
    <submittedName>
        <fullName evidence="1">Uncharacterized protein</fullName>
    </submittedName>
</protein>
<proteinExistence type="predicted"/>
<dbReference type="EMBL" id="BNAT01000089">
    <property type="protein sequence ID" value="GHE72583.1"/>
    <property type="molecule type" value="Genomic_DNA"/>
</dbReference>
<reference evidence="1" key="1">
    <citation type="journal article" date="2014" name="Int. J. Syst. Evol. Microbiol.">
        <title>Complete genome sequence of Corynebacterium casei LMG S-19264T (=DSM 44701T), isolated from a smear-ripened cheese.</title>
        <authorList>
            <consortium name="US DOE Joint Genome Institute (JGI-PGF)"/>
            <person name="Walter F."/>
            <person name="Albersmeier A."/>
            <person name="Kalinowski J."/>
            <person name="Ruckert C."/>
        </authorList>
    </citation>
    <scope>NUCLEOTIDE SEQUENCE</scope>
    <source>
        <strain evidence="1">CGMCC 4.7403</strain>
    </source>
</reference>
<evidence type="ECO:0000313" key="1">
    <source>
        <dbReference type="EMBL" id="GHE72583.1"/>
    </source>
</evidence>
<dbReference type="AlphaFoldDB" id="A0A919DQT3"/>
<organism evidence="1 2">
    <name type="scientific">Streptomyces capitiformicae</name>
    <dbReference type="NCBI Taxonomy" id="2014920"/>
    <lineage>
        <taxon>Bacteria</taxon>
        <taxon>Bacillati</taxon>
        <taxon>Actinomycetota</taxon>
        <taxon>Actinomycetes</taxon>
        <taxon>Kitasatosporales</taxon>
        <taxon>Streptomycetaceae</taxon>
        <taxon>Streptomyces</taxon>
    </lineage>
</organism>
<gene>
    <name evidence="1" type="ORF">GCM10017771_96440</name>
</gene>
<dbReference type="Proteomes" id="UP000603227">
    <property type="component" value="Unassembled WGS sequence"/>
</dbReference>
<accession>A0A919DQT3</accession>
<name>A0A919DQT3_9ACTN</name>
<sequence length="123" mass="13169">MRDLPAPSSTGVRIAGDRYQWLAAWQGCVAAVRDAALRASNPVVAVGAEVDDAGNLDDVVLYRQVPPHTYMQVKYAADSSTPVNGDYLLKLSDRGGPSILRKMAQAWEKLTEGGTPVDLEASP</sequence>
<evidence type="ECO:0000313" key="2">
    <source>
        <dbReference type="Proteomes" id="UP000603227"/>
    </source>
</evidence>
<dbReference type="RefSeq" id="WP_229914546.1">
    <property type="nucleotide sequence ID" value="NZ_BNAT01000089.1"/>
</dbReference>